<dbReference type="RefSeq" id="XP_018699969.1">
    <property type="nucleotide sequence ID" value="XM_018852866.1"/>
</dbReference>
<protein>
    <submittedName>
        <fullName evidence="7">Major facilitator superfamily transporter</fullName>
    </submittedName>
</protein>
<proteinExistence type="predicted"/>
<comment type="subcellular location">
    <subcellularLocation>
        <location evidence="1">Membrane</location>
        <topology evidence="1">Multi-pass membrane protein</topology>
    </subcellularLocation>
</comment>
<keyword evidence="2" id="KW-0813">Transport</keyword>
<keyword evidence="5 6" id="KW-0472">Membrane</keyword>
<dbReference type="Proteomes" id="UP000076744">
    <property type="component" value="Unassembled WGS sequence"/>
</dbReference>
<dbReference type="OrthoDB" id="6730379at2759"/>
<keyword evidence="3 6" id="KW-0812">Transmembrane</keyword>
<dbReference type="GO" id="GO:0016020">
    <property type="term" value="C:membrane"/>
    <property type="evidence" value="ECO:0007669"/>
    <property type="project" value="UniProtKB-SubCell"/>
</dbReference>
<dbReference type="SUPFAM" id="SSF103473">
    <property type="entry name" value="MFS general substrate transporter"/>
    <property type="match status" value="1"/>
</dbReference>
<evidence type="ECO:0000256" key="5">
    <source>
        <dbReference type="ARBA" id="ARBA00023136"/>
    </source>
</evidence>
<evidence type="ECO:0000313" key="8">
    <source>
        <dbReference type="Proteomes" id="UP000076744"/>
    </source>
</evidence>
<dbReference type="PANTHER" id="PTHR43791:SF103">
    <property type="entry name" value="MAJOR FACILITATOR SUPERFAMILY (MFS) PROFILE DOMAIN-CONTAINING PROTEIN-RELATED"/>
    <property type="match status" value="1"/>
</dbReference>
<feature type="transmembrane region" description="Helical" evidence="6">
    <location>
        <begin position="175"/>
        <end position="198"/>
    </location>
</feature>
<evidence type="ECO:0000256" key="2">
    <source>
        <dbReference type="ARBA" id="ARBA00022448"/>
    </source>
</evidence>
<keyword evidence="4 6" id="KW-1133">Transmembrane helix</keyword>
<accession>A0A162M9F0</accession>
<dbReference type="InterPro" id="IPR036259">
    <property type="entry name" value="MFS_trans_sf"/>
</dbReference>
<feature type="transmembrane region" description="Helical" evidence="6">
    <location>
        <begin position="142"/>
        <end position="163"/>
    </location>
</feature>
<name>A0A162M9F0_CORFA</name>
<dbReference type="EMBL" id="AZHB01000044">
    <property type="protein sequence ID" value="OAA52880.1"/>
    <property type="molecule type" value="Genomic_DNA"/>
</dbReference>
<evidence type="ECO:0000256" key="4">
    <source>
        <dbReference type="ARBA" id="ARBA00022989"/>
    </source>
</evidence>
<reference evidence="7 8" key="1">
    <citation type="journal article" date="2016" name="Genome Biol. Evol.">
        <title>Divergent and convergent evolution of fungal pathogenicity.</title>
        <authorList>
            <person name="Shang Y."/>
            <person name="Xiao G."/>
            <person name="Zheng P."/>
            <person name="Cen K."/>
            <person name="Zhan S."/>
            <person name="Wang C."/>
        </authorList>
    </citation>
    <scope>NUCLEOTIDE SEQUENCE [LARGE SCALE GENOMIC DNA]</scope>
    <source>
        <strain evidence="7 8">ARSEF 2679</strain>
    </source>
</reference>
<feature type="transmembrane region" description="Helical" evidence="6">
    <location>
        <begin position="82"/>
        <end position="102"/>
    </location>
</feature>
<comment type="caution">
    <text evidence="7">The sequence shown here is derived from an EMBL/GenBank/DDBJ whole genome shotgun (WGS) entry which is preliminary data.</text>
</comment>
<feature type="transmembrane region" description="Helical" evidence="6">
    <location>
        <begin position="108"/>
        <end position="130"/>
    </location>
</feature>
<evidence type="ECO:0000256" key="6">
    <source>
        <dbReference type="SAM" id="Phobius"/>
    </source>
</evidence>
<dbReference type="Gene3D" id="1.20.1250.20">
    <property type="entry name" value="MFS general substrate transporter like domains"/>
    <property type="match status" value="1"/>
</dbReference>
<dbReference type="PANTHER" id="PTHR43791">
    <property type="entry name" value="PERMEASE-RELATED"/>
    <property type="match status" value="1"/>
</dbReference>
<dbReference type="GO" id="GO:0022857">
    <property type="term" value="F:transmembrane transporter activity"/>
    <property type="evidence" value="ECO:0007669"/>
    <property type="project" value="TreeGrafter"/>
</dbReference>
<evidence type="ECO:0000313" key="7">
    <source>
        <dbReference type="EMBL" id="OAA52880.1"/>
    </source>
</evidence>
<sequence length="243" mass="27591">MSSSWRRSWLATEAPASRLNRANDCCEKSTGKIPPQFLNIFLRATGFSERQVFLLNACQFPIIFFMKLYVAWTSTRYRNTRNFWMIVCLVISAFGILLMWQLPRHLKWGRWVSAVLTDMYTANYGLLAALTSGNFAGFTKKSVAAAIIFAAGCAGNIIGAQLYSGSEAPAYPTGYLAMLICIIATIVVSVITWIYTVWENRRRDKATHETDTATSDTMDMMDGIKENLSDKSDRQMLRFRYIY</sequence>
<gene>
    <name evidence="7" type="ORF">ISF_09263</name>
</gene>
<dbReference type="GeneID" id="30025555"/>
<dbReference type="AlphaFoldDB" id="A0A162M9F0"/>
<keyword evidence="8" id="KW-1185">Reference proteome</keyword>
<evidence type="ECO:0000256" key="3">
    <source>
        <dbReference type="ARBA" id="ARBA00022692"/>
    </source>
</evidence>
<evidence type="ECO:0000256" key="1">
    <source>
        <dbReference type="ARBA" id="ARBA00004141"/>
    </source>
</evidence>
<organism evidence="7 8">
    <name type="scientific">Cordyceps fumosorosea (strain ARSEF 2679)</name>
    <name type="common">Isaria fumosorosea</name>
    <dbReference type="NCBI Taxonomy" id="1081104"/>
    <lineage>
        <taxon>Eukaryota</taxon>
        <taxon>Fungi</taxon>
        <taxon>Dikarya</taxon>
        <taxon>Ascomycota</taxon>
        <taxon>Pezizomycotina</taxon>
        <taxon>Sordariomycetes</taxon>
        <taxon>Hypocreomycetidae</taxon>
        <taxon>Hypocreales</taxon>
        <taxon>Cordycipitaceae</taxon>
        <taxon>Cordyceps</taxon>
    </lineage>
</organism>